<evidence type="ECO:0000256" key="7">
    <source>
        <dbReference type="SAM" id="Phobius"/>
    </source>
</evidence>
<dbReference type="PANTHER" id="PTHR30213">
    <property type="entry name" value="INNER MEMBRANE PROTEIN YHJD"/>
    <property type="match status" value="1"/>
</dbReference>
<feature type="transmembrane region" description="Helical" evidence="7">
    <location>
        <begin position="143"/>
        <end position="165"/>
    </location>
</feature>
<keyword evidence="3 7" id="KW-0812">Transmembrane</keyword>
<sequence length="299" mass="30315">MQTEPDPAGATESLKRIALLARGVAARASEENVTFLAASVAYYAFVSLLPAAVLALVVAVTVGGQQLASAVVVASADVLTDSGQELLVTALVDGPGQGSVTLISLPLTLWGALKVLRGLDIAFSQVYGTDGAVGLVNQLRDSLVVTVSVGGSLGAMVVLGTLVAVVDVGVVAVAASYLALPALLTAAFLPMYYVFPDTDVTLREVVPGAVFAGVGWTALRIAFQAYVDLTAGGDGEGAVYGVLGAVLLFVTFLYFGATLVLVGAVVNVVLAGDPEKTAEGSGDADGRDRQDKGTDTRAK</sequence>
<protein>
    <submittedName>
        <fullName evidence="8">YihY/virulence factor BrkB family protein</fullName>
    </submittedName>
</protein>
<dbReference type="Pfam" id="PF03631">
    <property type="entry name" value="Virul_fac_BrkB"/>
    <property type="match status" value="1"/>
</dbReference>
<evidence type="ECO:0000313" key="8">
    <source>
        <dbReference type="EMBL" id="MFC6786992.1"/>
    </source>
</evidence>
<feature type="transmembrane region" description="Helical" evidence="7">
    <location>
        <begin position="171"/>
        <end position="193"/>
    </location>
</feature>
<evidence type="ECO:0000256" key="4">
    <source>
        <dbReference type="ARBA" id="ARBA00022989"/>
    </source>
</evidence>
<keyword evidence="5 7" id="KW-0472">Membrane</keyword>
<reference evidence="8 9" key="1">
    <citation type="journal article" date="2019" name="Int. J. Syst. Evol. Microbiol.">
        <title>The Global Catalogue of Microorganisms (GCM) 10K type strain sequencing project: providing services to taxonomists for standard genome sequencing and annotation.</title>
        <authorList>
            <consortium name="The Broad Institute Genomics Platform"/>
            <consortium name="The Broad Institute Genome Sequencing Center for Infectious Disease"/>
            <person name="Wu L."/>
            <person name="Ma J."/>
        </authorList>
    </citation>
    <scope>NUCLEOTIDE SEQUENCE [LARGE SCALE GENOMIC DNA]</scope>
    <source>
        <strain evidence="8 9">SYNS20</strain>
    </source>
</reference>
<dbReference type="GO" id="GO:0005886">
    <property type="term" value="C:plasma membrane"/>
    <property type="evidence" value="ECO:0007669"/>
    <property type="project" value="UniProtKB-SubCell"/>
</dbReference>
<proteinExistence type="predicted"/>
<comment type="subcellular location">
    <subcellularLocation>
        <location evidence="1">Cell membrane</location>
        <topology evidence="1">Multi-pass membrane protein</topology>
    </subcellularLocation>
</comment>
<feature type="transmembrane region" description="Helical" evidence="7">
    <location>
        <begin position="40"/>
        <end position="62"/>
    </location>
</feature>
<keyword evidence="9" id="KW-1185">Reference proteome</keyword>
<evidence type="ECO:0000313" key="9">
    <source>
        <dbReference type="Proteomes" id="UP001596443"/>
    </source>
</evidence>
<dbReference type="GeneID" id="86192884"/>
<dbReference type="RefSeq" id="WP_321170844.1">
    <property type="nucleotide sequence ID" value="NZ_CP126158.1"/>
</dbReference>
<feature type="transmembrane region" description="Helical" evidence="7">
    <location>
        <begin position="239"/>
        <end position="270"/>
    </location>
</feature>
<evidence type="ECO:0000256" key="6">
    <source>
        <dbReference type="SAM" id="MobiDB-lite"/>
    </source>
</evidence>
<evidence type="ECO:0000256" key="2">
    <source>
        <dbReference type="ARBA" id="ARBA00022475"/>
    </source>
</evidence>
<feature type="region of interest" description="Disordered" evidence="6">
    <location>
        <begin position="274"/>
        <end position="299"/>
    </location>
</feature>
<evidence type="ECO:0000256" key="3">
    <source>
        <dbReference type="ARBA" id="ARBA00022692"/>
    </source>
</evidence>
<name>A0ABD5TC43_9EURY</name>
<keyword evidence="4 7" id="KW-1133">Transmembrane helix</keyword>
<organism evidence="8 9">
    <name type="scientific">Halobaculum halobium</name>
    <dbReference type="NCBI Taxonomy" id="3032281"/>
    <lineage>
        <taxon>Archaea</taxon>
        <taxon>Methanobacteriati</taxon>
        <taxon>Methanobacteriota</taxon>
        <taxon>Stenosarchaea group</taxon>
        <taxon>Halobacteria</taxon>
        <taxon>Halobacteriales</taxon>
        <taxon>Haloferacaceae</taxon>
        <taxon>Halobaculum</taxon>
    </lineage>
</organism>
<comment type="caution">
    <text evidence="8">The sequence shown here is derived from an EMBL/GenBank/DDBJ whole genome shotgun (WGS) entry which is preliminary data.</text>
</comment>
<gene>
    <name evidence="8" type="ORF">ACFQFD_13605</name>
</gene>
<evidence type="ECO:0000256" key="1">
    <source>
        <dbReference type="ARBA" id="ARBA00004651"/>
    </source>
</evidence>
<dbReference type="Proteomes" id="UP001596443">
    <property type="component" value="Unassembled WGS sequence"/>
</dbReference>
<feature type="transmembrane region" description="Helical" evidence="7">
    <location>
        <begin position="205"/>
        <end position="227"/>
    </location>
</feature>
<dbReference type="PIRSF" id="PIRSF035875">
    <property type="entry name" value="RNase_BN"/>
    <property type="match status" value="1"/>
</dbReference>
<evidence type="ECO:0000256" key="5">
    <source>
        <dbReference type="ARBA" id="ARBA00023136"/>
    </source>
</evidence>
<keyword evidence="2" id="KW-1003">Cell membrane</keyword>
<accession>A0ABD5TC43</accession>
<dbReference type="InterPro" id="IPR017039">
    <property type="entry name" value="Virul_fac_BrkB"/>
</dbReference>
<dbReference type="EMBL" id="JBHSWX010000012">
    <property type="protein sequence ID" value="MFC6786992.1"/>
    <property type="molecule type" value="Genomic_DNA"/>
</dbReference>
<dbReference type="PANTHER" id="PTHR30213:SF0">
    <property type="entry name" value="UPF0761 MEMBRANE PROTEIN YIHY"/>
    <property type="match status" value="1"/>
</dbReference>
<dbReference type="AlphaFoldDB" id="A0ABD5TC43"/>